<dbReference type="Proteomes" id="UP001525379">
    <property type="component" value="Unassembled WGS sequence"/>
</dbReference>
<name>A0ABT2HWC3_9MICO</name>
<keyword evidence="2" id="KW-1185">Reference proteome</keyword>
<comment type="caution">
    <text evidence="1">The sequence shown here is derived from an EMBL/GenBank/DDBJ whole genome shotgun (WGS) entry which is preliminary data.</text>
</comment>
<gene>
    <name evidence="1" type="ORF">M3D15_04620</name>
</gene>
<protein>
    <recommendedName>
        <fullName evidence="3">Terminase</fullName>
    </recommendedName>
</protein>
<sequence length="532" mass="59659">MERVDAPLAVALEWIEDHCVIPDFEDAGKPFLLSEEQLIFLANHYLVRASARRGQRATAFRYRRSQLVRAQKWGKSPLIAATVCLEGVGPALFDGWAAGGEVYDCRDYGCGCGWVYVYEPGEPMGHPWSTPLIQITATSEDQTDNTYGALRPMIELGPLQDVIPRTGEEFIRLPGGGRIDAVTSKANSRLGQRVTFAPQDETGLWVASNGGLKLASTQRRGLAGIGGRSMETTNAWDPSQNSVAQQTFESNAVDVYRDFRQPPPELDFHDERQRREILDFNYAMAPWVDVDGVMAEANEIMEKNPPEAERFFGNRIVAGQGSWMPQGAWERREDEREVLDGTRICLGFDGSAVDDWTAIRAETLDGHSFTPTYGSGRRTIWDPREWPGERVPTNEVLAAFLELFERFDVVRAYCDPPMWESIVDELQGSFPKQIFRWETYRPKQMHAALERFRADVLDPDQGFTQDGDVVAAAHIRNAVEIARRDGQTYGLAKASESQKIDVTMATVLAHEARMDAIAAGATAEQEEFFIYF</sequence>
<dbReference type="RefSeq" id="WP_260104081.1">
    <property type="nucleotide sequence ID" value="NZ_JALXSQ010000013.1"/>
</dbReference>
<dbReference type="EMBL" id="JALXSQ010000013">
    <property type="protein sequence ID" value="MCT2042619.1"/>
    <property type="molecule type" value="Genomic_DNA"/>
</dbReference>
<evidence type="ECO:0000313" key="2">
    <source>
        <dbReference type="Proteomes" id="UP001525379"/>
    </source>
</evidence>
<dbReference type="Gene3D" id="3.40.50.300">
    <property type="entry name" value="P-loop containing nucleotide triphosphate hydrolases"/>
    <property type="match status" value="1"/>
</dbReference>
<evidence type="ECO:0000313" key="1">
    <source>
        <dbReference type="EMBL" id="MCT2042619.1"/>
    </source>
</evidence>
<organism evidence="1 2">
    <name type="scientific">Pseudoclavibacter albus</name>
    <dbReference type="NCBI Taxonomy" id="272241"/>
    <lineage>
        <taxon>Bacteria</taxon>
        <taxon>Bacillati</taxon>
        <taxon>Actinomycetota</taxon>
        <taxon>Actinomycetes</taxon>
        <taxon>Micrococcales</taxon>
        <taxon>Microbacteriaceae</taxon>
        <taxon>Pseudoclavibacter</taxon>
    </lineage>
</organism>
<dbReference type="InterPro" id="IPR027417">
    <property type="entry name" value="P-loop_NTPase"/>
</dbReference>
<proteinExistence type="predicted"/>
<accession>A0ABT2HWC3</accession>
<evidence type="ECO:0008006" key="3">
    <source>
        <dbReference type="Google" id="ProtNLM"/>
    </source>
</evidence>
<reference evidence="1 2" key="1">
    <citation type="submission" date="2022-04" db="EMBL/GenBank/DDBJ databases">
        <title>Human microbiome associated bacterial genomes.</title>
        <authorList>
            <person name="Sandstrom S."/>
            <person name="Salamzade R."/>
            <person name="Kalan L.R."/>
        </authorList>
    </citation>
    <scope>NUCLEOTIDE SEQUENCE [LARGE SCALE GENOMIC DNA]</scope>
    <source>
        <strain evidence="2">p3-SID1799</strain>
    </source>
</reference>